<dbReference type="PANTHER" id="PTHR42949:SF3">
    <property type="entry name" value="ANAEROBIC GLYCEROL-3-PHOSPHATE DEHYDROGENASE SUBUNIT B"/>
    <property type="match status" value="1"/>
</dbReference>
<dbReference type="RefSeq" id="WP_111920142.1">
    <property type="nucleotide sequence ID" value="NZ_CAUWHR010000026.1"/>
</dbReference>
<dbReference type="InterPro" id="IPR023753">
    <property type="entry name" value="FAD/NAD-binding_dom"/>
</dbReference>
<dbReference type="GO" id="GO:0016491">
    <property type="term" value="F:oxidoreductase activity"/>
    <property type="evidence" value="ECO:0007669"/>
    <property type="project" value="UniProtKB-KW"/>
</dbReference>
<gene>
    <name evidence="3" type="ORF">DQQ01_11380</name>
</gene>
<name>A0A2Z4UCD0_9FIRM</name>
<keyword evidence="1" id="KW-0560">Oxidoreductase</keyword>
<dbReference type="PANTHER" id="PTHR42949">
    <property type="entry name" value="ANAEROBIC GLYCEROL-3-PHOSPHATE DEHYDROGENASE SUBUNIT B"/>
    <property type="match status" value="1"/>
</dbReference>
<dbReference type="Pfam" id="PF07992">
    <property type="entry name" value="Pyr_redox_2"/>
    <property type="match status" value="1"/>
</dbReference>
<proteinExistence type="predicted"/>
<protein>
    <submittedName>
        <fullName evidence="3">Pyridine nucleotide-disulfide oxidoreductase</fullName>
    </submittedName>
</protein>
<dbReference type="InterPro" id="IPR051691">
    <property type="entry name" value="Metab_Enz_Cyan_OpOx_G3PDH"/>
</dbReference>
<sequence>MNRYDLIIIGGGPAGLAAAISAKEKGIDNLLILERDKELGGILNQCIHNGFGLHTFQEELTGPEYAQRFINQAKELSIPYKLNTMVLDITKNGREKTVTAMNREDGLLVLKTKAVILAMGCRERPRGALNIPGYRPAGIYTAGTAQRLVNMEGYMPGREVVILGSGDIGLIMARRMTLEGAKVKVVAELMPYSGGLQRNIVQCLEDFDIPLKLSHTVVDIQGKDRVTGVTLAQVDENRKPIKGTEEFYSCDTLLLSCGLIPENELSDKMGIKMSRITSGAVVNESLETSAEGVFACGNVLHVHDLVDYVSEEAGRAGSHAAEYILDWEEKEKEQKEEQEITVETENGIRYSVPQVIRPEHMEDNLTLRFRVGAVYRDKYVSVYCQDKRIVHKKKKKLAPGEMEQVILKKSDLTAIPGLDKIIMKLEEA</sequence>
<feature type="domain" description="FAD/NAD(P)-binding" evidence="2">
    <location>
        <begin position="4"/>
        <end position="302"/>
    </location>
</feature>
<dbReference type="EMBL" id="CP030280">
    <property type="protein sequence ID" value="AWY98656.1"/>
    <property type="molecule type" value="Genomic_DNA"/>
</dbReference>
<accession>A0A2Z4UCD0</accession>
<keyword evidence="4" id="KW-1185">Reference proteome</keyword>
<organism evidence="3 4">
    <name type="scientific">Blautia argi</name>
    <dbReference type="NCBI Taxonomy" id="1912897"/>
    <lineage>
        <taxon>Bacteria</taxon>
        <taxon>Bacillati</taxon>
        <taxon>Bacillota</taxon>
        <taxon>Clostridia</taxon>
        <taxon>Lachnospirales</taxon>
        <taxon>Lachnospiraceae</taxon>
        <taxon>Blautia</taxon>
    </lineage>
</organism>
<evidence type="ECO:0000256" key="1">
    <source>
        <dbReference type="ARBA" id="ARBA00023002"/>
    </source>
</evidence>
<dbReference type="Gene3D" id="3.50.50.60">
    <property type="entry name" value="FAD/NAD(P)-binding domain"/>
    <property type="match status" value="2"/>
</dbReference>
<dbReference type="Proteomes" id="UP000250003">
    <property type="component" value="Chromosome"/>
</dbReference>
<dbReference type="InterPro" id="IPR036188">
    <property type="entry name" value="FAD/NAD-bd_sf"/>
</dbReference>
<dbReference type="KEGG" id="blau:DQQ01_11380"/>
<dbReference type="OrthoDB" id="9776839at2"/>
<dbReference type="AlphaFoldDB" id="A0A2Z4UCD0"/>
<dbReference type="PRINTS" id="PR00368">
    <property type="entry name" value="FADPNR"/>
</dbReference>
<evidence type="ECO:0000313" key="4">
    <source>
        <dbReference type="Proteomes" id="UP000250003"/>
    </source>
</evidence>
<dbReference type="PRINTS" id="PR00469">
    <property type="entry name" value="PNDRDTASEII"/>
</dbReference>
<reference evidence="4" key="1">
    <citation type="submission" date="2018-06" db="EMBL/GenBank/DDBJ databases">
        <title>Description of Blautia argi sp. nov., a new anaerobic isolated from dog feces.</title>
        <authorList>
            <person name="Chang Y.-H."/>
            <person name="Paek J."/>
            <person name="Shin Y."/>
        </authorList>
    </citation>
    <scope>NUCLEOTIDE SEQUENCE [LARGE SCALE GENOMIC DNA]</scope>
    <source>
        <strain evidence="4">KCTC 15426</strain>
    </source>
</reference>
<evidence type="ECO:0000313" key="3">
    <source>
        <dbReference type="EMBL" id="AWY98656.1"/>
    </source>
</evidence>
<evidence type="ECO:0000259" key="2">
    <source>
        <dbReference type="Pfam" id="PF07992"/>
    </source>
</evidence>
<dbReference type="SUPFAM" id="SSF51905">
    <property type="entry name" value="FAD/NAD(P)-binding domain"/>
    <property type="match status" value="1"/>
</dbReference>